<dbReference type="Gene3D" id="3.30.420.10">
    <property type="entry name" value="Ribonuclease H-like superfamily/Ribonuclease H"/>
    <property type="match status" value="1"/>
</dbReference>
<dbReference type="PANTHER" id="PTHR35871">
    <property type="entry name" value="EXPRESSED PROTEIN"/>
    <property type="match status" value="1"/>
</dbReference>
<reference evidence="2 3" key="1">
    <citation type="journal article" date="2020" name="ISME J.">
        <title>Uncovering the hidden diversity of litter-decomposition mechanisms in mushroom-forming fungi.</title>
        <authorList>
            <person name="Floudas D."/>
            <person name="Bentzer J."/>
            <person name="Ahren D."/>
            <person name="Johansson T."/>
            <person name="Persson P."/>
            <person name="Tunlid A."/>
        </authorList>
    </citation>
    <scope>NUCLEOTIDE SEQUENCE [LARGE SCALE GENOMIC DNA]</scope>
    <source>
        <strain evidence="2 3">CBS 291.85</strain>
    </source>
</reference>
<protein>
    <submittedName>
        <fullName evidence="2">Uncharacterized protein</fullName>
    </submittedName>
</protein>
<dbReference type="OrthoDB" id="6511194at2759"/>
<dbReference type="Proteomes" id="UP000559256">
    <property type="component" value="Unassembled WGS sequence"/>
</dbReference>
<feature type="compositionally biased region" description="Basic residues" evidence="1">
    <location>
        <begin position="110"/>
        <end position="133"/>
    </location>
</feature>
<feature type="compositionally biased region" description="Acidic residues" evidence="1">
    <location>
        <begin position="73"/>
        <end position="86"/>
    </location>
</feature>
<accession>A0A8H5FI59</accession>
<gene>
    <name evidence="2" type="ORF">D9758_013007</name>
</gene>
<dbReference type="InterPro" id="IPR036397">
    <property type="entry name" value="RNaseH_sf"/>
</dbReference>
<dbReference type="PANTHER" id="PTHR35871:SF1">
    <property type="entry name" value="CXC1-LIKE CYSTEINE CLUSTER ASSOCIATED WITH KDZ TRANSPOSASES DOMAIN-CONTAINING PROTEIN"/>
    <property type="match status" value="1"/>
</dbReference>
<keyword evidence="3" id="KW-1185">Reference proteome</keyword>
<evidence type="ECO:0000256" key="1">
    <source>
        <dbReference type="SAM" id="MobiDB-lite"/>
    </source>
</evidence>
<sequence length="836" mass="96148">MPRNKDSKNARLASLKLANTQNPKHQKKPSDPPSPDPSNHCTPEPELAIPEAAEIVARFADLEQHAIPPWNPDSEDEDEDDSEDITNSEQLDNLWKRLEDGQNDWLASHQTRKKRRRTGNSKRSMQRHAQTRRRIAEEGKQQFITGFFTRPSKTELPKAVLDLDEVEEDSEDDEMEEIEIMNGPTWNCELDEMVNEDGSIQILDSLATTQPAESPPSPLTEIDPLPISTSSTLDFNLSCPTLTPASLHTHLNDLRRTAGNLPSFDKALNSLTFRDRDALRKARNGLKRMSKSPKLDLPLRGRLFAMLAAVNLYLDDTHPCTWTKASRLAAIASGHNLFYAQNIRSWIHLFLSRAELPLLHYPKFRPKMLDDEDFQHHLKVYLLEKAATEEGGYVSGRNVVEFLQEPSTKAWVEKHHPGSKTDISVRTGERWLVGMVWRFGERKRKQYEDGHERPDVVKSRDEFCKRWMEYKKRMVLYDRNGEVESIPTPFPVPQGPYRFQIIPITHDESTFYAHDRRKRGFYHEDMSTAPQPKGEGPSLMVSDFLTTEWGRLTLKDPESEEDEARVFFEAGSSREGYFTGEHVLKQVENAVDIFESRTGGTKTALFLFDNATTHQFRPADALSARKMVKGPHPDWPGNGVRMRNGTLPNGTPQEFYYPNDHPTYPGYFKGSEQIIKERGLWSTDGSSLNASCPKTCFEDRTNLRCCCRKVLFYQSDFVNQKSAVQEYIESRGHLCEYYPKFHCELNYIELYWGRSKLTYRRCPRTSTMQEMKTNVKKSLDEVPLVLIRRFANRADRYIHAYAEGLTGAQAAWANRRYHGHRTLPPEMLRAAREAVP</sequence>
<feature type="region of interest" description="Disordered" evidence="1">
    <location>
        <begin position="1"/>
        <end position="138"/>
    </location>
</feature>
<dbReference type="GO" id="GO:0003676">
    <property type="term" value="F:nucleic acid binding"/>
    <property type="evidence" value="ECO:0007669"/>
    <property type="project" value="InterPro"/>
</dbReference>
<dbReference type="EMBL" id="JAACJM010000212">
    <property type="protein sequence ID" value="KAF5337676.1"/>
    <property type="molecule type" value="Genomic_DNA"/>
</dbReference>
<feature type="compositionally biased region" description="Low complexity" evidence="1">
    <location>
        <begin position="44"/>
        <end position="57"/>
    </location>
</feature>
<evidence type="ECO:0000313" key="2">
    <source>
        <dbReference type="EMBL" id="KAF5337676.1"/>
    </source>
</evidence>
<comment type="caution">
    <text evidence="2">The sequence shown here is derived from an EMBL/GenBank/DDBJ whole genome shotgun (WGS) entry which is preliminary data.</text>
</comment>
<name>A0A8H5FI59_9AGAR</name>
<organism evidence="2 3">
    <name type="scientific">Tetrapyrgos nigripes</name>
    <dbReference type="NCBI Taxonomy" id="182062"/>
    <lineage>
        <taxon>Eukaryota</taxon>
        <taxon>Fungi</taxon>
        <taxon>Dikarya</taxon>
        <taxon>Basidiomycota</taxon>
        <taxon>Agaricomycotina</taxon>
        <taxon>Agaricomycetes</taxon>
        <taxon>Agaricomycetidae</taxon>
        <taxon>Agaricales</taxon>
        <taxon>Marasmiineae</taxon>
        <taxon>Marasmiaceae</taxon>
        <taxon>Tetrapyrgos</taxon>
    </lineage>
</organism>
<dbReference type="AlphaFoldDB" id="A0A8H5FI59"/>
<proteinExistence type="predicted"/>
<evidence type="ECO:0000313" key="3">
    <source>
        <dbReference type="Proteomes" id="UP000559256"/>
    </source>
</evidence>